<feature type="compositionally biased region" description="Polar residues" evidence="9">
    <location>
        <begin position="140"/>
        <end position="150"/>
    </location>
</feature>
<evidence type="ECO:0000256" key="1">
    <source>
        <dbReference type="ARBA" id="ARBA00004123"/>
    </source>
</evidence>
<proteinExistence type="predicted"/>
<feature type="compositionally biased region" description="Basic and acidic residues" evidence="9">
    <location>
        <begin position="552"/>
        <end position="563"/>
    </location>
</feature>
<dbReference type="PROSITE" id="PS00028">
    <property type="entry name" value="ZINC_FINGER_C2H2_1"/>
    <property type="match status" value="1"/>
</dbReference>
<keyword evidence="3 8" id="KW-0863">Zinc-finger</keyword>
<accession>A0ABP0DC34</accession>
<keyword evidence="2" id="KW-0479">Metal-binding</keyword>
<protein>
    <recommendedName>
        <fullName evidence="10">C2H2-type domain-containing protein</fullName>
    </recommendedName>
</protein>
<dbReference type="Gene3D" id="3.30.160.60">
    <property type="entry name" value="Classic Zinc Finger"/>
    <property type="match status" value="1"/>
</dbReference>
<keyword evidence="5" id="KW-0805">Transcription regulation</keyword>
<evidence type="ECO:0000256" key="2">
    <source>
        <dbReference type="ARBA" id="ARBA00022723"/>
    </source>
</evidence>
<feature type="domain" description="C2H2-type" evidence="10">
    <location>
        <begin position="475"/>
        <end position="504"/>
    </location>
</feature>
<gene>
    <name evidence="11" type="ORF">SEPCBS119000_001152</name>
</gene>
<evidence type="ECO:0000256" key="4">
    <source>
        <dbReference type="ARBA" id="ARBA00022833"/>
    </source>
</evidence>
<keyword evidence="7" id="KW-0539">Nucleus</keyword>
<sequence length="874" mass="96529">MSSPTPTVSLNPRRLPVTRLGFPGSGRDAGLTTSTLRKGATFHSSPGSSLDLNSCFCPPQLSRSQSNLDDVVDAHRRRVALTLDSITKTLASTHISSPKASTDNLDVLGSENNLTYENLPGRLTSEPHTTAEQCRIPQPRSVNHRSFNNHASDSGLGSSIASSSVKKYQQQQISPKSTSSVRPEAVVRSVAAAPVKVEKSIGLSARATNRIYEHTVKPLLANPDYRPLHPILLECTTKINRREIVCLRDLEKAILFMAPVSDLCKDTGVWGNTYWYLCVKEKTKAAQLYLDFSLDSVRCLQATVDLLSEREQTRPPDPPYTAGYFIDLVDQIHHYARQIAEARKNENAGSNNMDFYRYNIWLNTLLSKHCESVSPAAVEPSVLILANIDATTSTKKFKLHGGITVNGRFPEIVGIDRDGHATSFATDLPVKLEEDIKDNFCLKRSASQELANEEEIMRSMARRKKNAPPEEYAPKMCSVPGCTKEFKRPCDLTKHEKTHSRPWKCQYPSCKYFEHGWPTEKERDRHINDKHSSDPLMYECLFKPCTYKSKRDSNRKQHMEKTHGWKYVRTKTSGGGKSAQVARPLVTDERPFDFTDSLSTSLPTPQLLNLLTPQSGQSPAVVTPPKDEFAGPLFSTGLANIDFATCGAGGLSTPDVIGPAGLADFEYTDLEYNQPFNFSSPSTASSLDSNSAYQDLNEEAGFFDDIYSAPAQLPTPENVYRDVYAAGDKCFFGQFCAVGAPALCNPMTMPVQQRQADYLREVYNPSLELDCQKQLAPVEPFPFPAPLGLNAMLCTPDSKADEAFLDGADSASGFGADFILLPDGNESFQFTEADVNGITSNFEDFFDVLQPSMAAGYSQPASQLYAVMPTPEQF</sequence>
<feature type="compositionally biased region" description="Low complexity" evidence="9">
    <location>
        <begin position="151"/>
        <end position="161"/>
    </location>
</feature>
<comment type="subcellular location">
    <subcellularLocation>
        <location evidence="1">Nucleus</location>
    </subcellularLocation>
</comment>
<evidence type="ECO:0000313" key="11">
    <source>
        <dbReference type="EMBL" id="CAK7264745.1"/>
    </source>
</evidence>
<evidence type="ECO:0000313" key="12">
    <source>
        <dbReference type="Proteomes" id="UP001642502"/>
    </source>
</evidence>
<dbReference type="PANTHER" id="PTHR46179:SF13">
    <property type="entry name" value="C2H2-TYPE DOMAIN-CONTAINING PROTEIN"/>
    <property type="match status" value="1"/>
</dbReference>
<dbReference type="InterPro" id="IPR051061">
    <property type="entry name" value="Zinc_finger_trans_reg"/>
</dbReference>
<dbReference type="PROSITE" id="PS50157">
    <property type="entry name" value="ZINC_FINGER_C2H2_2"/>
    <property type="match status" value="1"/>
</dbReference>
<keyword evidence="4" id="KW-0862">Zinc</keyword>
<evidence type="ECO:0000259" key="10">
    <source>
        <dbReference type="PROSITE" id="PS50157"/>
    </source>
</evidence>
<keyword evidence="12" id="KW-1185">Reference proteome</keyword>
<evidence type="ECO:0000256" key="5">
    <source>
        <dbReference type="ARBA" id="ARBA00023015"/>
    </source>
</evidence>
<keyword evidence="6" id="KW-0804">Transcription</keyword>
<dbReference type="EMBL" id="CAWUON010000008">
    <property type="protein sequence ID" value="CAK7264745.1"/>
    <property type="molecule type" value="Genomic_DNA"/>
</dbReference>
<name>A0ABP0DC34_9PEZI</name>
<feature type="region of interest" description="Disordered" evidence="9">
    <location>
        <begin position="552"/>
        <end position="581"/>
    </location>
</feature>
<dbReference type="SMART" id="SM00355">
    <property type="entry name" value="ZnF_C2H2"/>
    <property type="match status" value="3"/>
</dbReference>
<evidence type="ECO:0000256" key="7">
    <source>
        <dbReference type="ARBA" id="ARBA00023242"/>
    </source>
</evidence>
<organism evidence="11 12">
    <name type="scientific">Sporothrix epigloea</name>
    <dbReference type="NCBI Taxonomy" id="1892477"/>
    <lineage>
        <taxon>Eukaryota</taxon>
        <taxon>Fungi</taxon>
        <taxon>Dikarya</taxon>
        <taxon>Ascomycota</taxon>
        <taxon>Pezizomycotina</taxon>
        <taxon>Sordariomycetes</taxon>
        <taxon>Sordariomycetidae</taxon>
        <taxon>Ophiostomatales</taxon>
        <taxon>Ophiostomataceae</taxon>
        <taxon>Sporothrix</taxon>
    </lineage>
</organism>
<evidence type="ECO:0000256" key="8">
    <source>
        <dbReference type="PROSITE-ProRule" id="PRU00042"/>
    </source>
</evidence>
<evidence type="ECO:0000256" key="6">
    <source>
        <dbReference type="ARBA" id="ARBA00023163"/>
    </source>
</evidence>
<comment type="caution">
    <text evidence="11">The sequence shown here is derived from an EMBL/GenBank/DDBJ whole genome shotgun (WGS) entry which is preliminary data.</text>
</comment>
<dbReference type="Proteomes" id="UP001642502">
    <property type="component" value="Unassembled WGS sequence"/>
</dbReference>
<dbReference type="PANTHER" id="PTHR46179">
    <property type="entry name" value="ZINC FINGER PROTEIN"/>
    <property type="match status" value="1"/>
</dbReference>
<reference evidence="11 12" key="1">
    <citation type="submission" date="2024-01" db="EMBL/GenBank/DDBJ databases">
        <authorList>
            <person name="Allen C."/>
            <person name="Tagirdzhanova G."/>
        </authorList>
    </citation>
    <scope>NUCLEOTIDE SEQUENCE [LARGE SCALE GENOMIC DNA]</scope>
    <source>
        <strain evidence="11 12">CBS 119000</strain>
    </source>
</reference>
<feature type="region of interest" description="Disordered" evidence="9">
    <location>
        <begin position="121"/>
        <end position="161"/>
    </location>
</feature>
<dbReference type="InterPro" id="IPR013087">
    <property type="entry name" value="Znf_C2H2_type"/>
</dbReference>
<evidence type="ECO:0000256" key="9">
    <source>
        <dbReference type="SAM" id="MobiDB-lite"/>
    </source>
</evidence>
<evidence type="ECO:0000256" key="3">
    <source>
        <dbReference type="ARBA" id="ARBA00022771"/>
    </source>
</evidence>